<dbReference type="InterPro" id="IPR006970">
    <property type="entry name" value="PT"/>
</dbReference>
<dbReference type="SMART" id="SM00020">
    <property type="entry name" value="Tryp_SPc"/>
    <property type="match status" value="1"/>
</dbReference>
<evidence type="ECO:0000256" key="7">
    <source>
        <dbReference type="ARBA" id="ARBA00022825"/>
    </source>
</evidence>
<dbReference type="InterPro" id="IPR018114">
    <property type="entry name" value="TRYPSIN_HIS"/>
</dbReference>
<accession>A0AAV2QF31</accession>
<evidence type="ECO:0000256" key="9">
    <source>
        <dbReference type="ARBA" id="ARBA00052079"/>
    </source>
</evidence>
<keyword evidence="1" id="KW-0768">Sushi</keyword>
<evidence type="ECO:0000256" key="8">
    <source>
        <dbReference type="ARBA" id="ARBA00023157"/>
    </source>
</evidence>
<dbReference type="InterPro" id="IPR009003">
    <property type="entry name" value="Peptidase_S1_PA"/>
</dbReference>
<gene>
    <name evidence="14" type="ORF">MNOR_LOCUS12216</name>
</gene>
<feature type="compositionally biased region" description="Low complexity" evidence="12">
    <location>
        <begin position="179"/>
        <end position="199"/>
    </location>
</feature>
<comment type="catalytic activity">
    <reaction evidence="9">
        <text>Selective cleavage of 103-Arg-|-Ser-104 and 124-Ile-|-Ile-125 bonds in Limulus clotting factor B to form activated factor B. Cleavage of -Pro-Arg-|-Xaa- bonds in synthetic substrates.</text>
        <dbReference type="EC" id="3.4.21.84"/>
    </reaction>
</comment>
<evidence type="ECO:0000256" key="2">
    <source>
        <dbReference type="ARBA" id="ARBA00022670"/>
    </source>
</evidence>
<dbReference type="EC" id="3.4.21.84" evidence="10"/>
<sequence length="537" mass="55550">GPVTKPPTTLKPIAATSVAAKATTAAAAPTSNEAAPTTTTAATKVTTAPNAVTTTSAAATTAAAAETSTAKAEASTTTEAKVITAAATTTEAAARTTAAPATATASVAAATIATETATLEAAAGTATVAVSTPAMVTAEATNEVLTTVPTTQPPTTLKPIGPTTRPPTTLKPIVPITQPPTTLKPTAPATRPPTTLEPTVNPTEKPTVESTTKLPEKTTDKPTEKPTEKPTDKPTVEPTKTPTVKPTLKPTENPNPSTEFRAYCDDCGTSAISVARRGTDTRIIGGQEATPGEYPWQVLLLTTATNFGSSVLRCGGSVIKKRWILSASHCFSEEGVGTVTSLKMHLGAHNFNDLSDVNMKIIEYTQEDAAARIKLHPDYDDPTVDNDISLIELKEDLVFTSRISPVCLGDVKDFVAGKQGVATGWGKVAASGFEVSDVLLEVGLELIELAVCQDLYTKTPVTYGITDNMVCTLSTGKDACGGDSGGPLVVQLADGRWVQVGITSFGYSCAFPDAPGVWANVAKYKTWIDQTTGSDQC</sequence>
<dbReference type="AlphaFoldDB" id="A0AAV2QF31"/>
<dbReference type="GO" id="GO:0004252">
    <property type="term" value="F:serine-type endopeptidase activity"/>
    <property type="evidence" value="ECO:0007669"/>
    <property type="project" value="InterPro"/>
</dbReference>
<evidence type="ECO:0000256" key="11">
    <source>
        <dbReference type="RuleBase" id="RU363034"/>
    </source>
</evidence>
<dbReference type="InterPro" id="IPR043504">
    <property type="entry name" value="Peptidase_S1_PA_chymotrypsin"/>
</dbReference>
<dbReference type="PROSITE" id="PS00134">
    <property type="entry name" value="TRYPSIN_HIS"/>
    <property type="match status" value="1"/>
</dbReference>
<dbReference type="PANTHER" id="PTHR24252">
    <property type="entry name" value="ACROSIN-RELATED"/>
    <property type="match status" value="1"/>
</dbReference>
<dbReference type="GO" id="GO:0042381">
    <property type="term" value="P:hemolymph coagulation"/>
    <property type="evidence" value="ECO:0007669"/>
    <property type="project" value="UniProtKB-KW"/>
</dbReference>
<evidence type="ECO:0000256" key="1">
    <source>
        <dbReference type="ARBA" id="ARBA00022659"/>
    </source>
</evidence>
<feature type="region of interest" description="Disordered" evidence="12">
    <location>
        <begin position="148"/>
        <end position="257"/>
    </location>
</feature>
<dbReference type="EMBL" id="CAXKWB010006641">
    <property type="protein sequence ID" value="CAL4083734.1"/>
    <property type="molecule type" value="Genomic_DNA"/>
</dbReference>
<dbReference type="PANTHER" id="PTHR24252:SF7">
    <property type="entry name" value="HYALIN"/>
    <property type="match status" value="1"/>
</dbReference>
<evidence type="ECO:0000256" key="4">
    <source>
        <dbReference type="ARBA" id="ARBA00022737"/>
    </source>
</evidence>
<feature type="compositionally biased region" description="Low complexity" evidence="12">
    <location>
        <begin position="236"/>
        <end position="252"/>
    </location>
</feature>
<feature type="region of interest" description="Disordered" evidence="12">
    <location>
        <begin position="22"/>
        <end position="42"/>
    </location>
</feature>
<dbReference type="SUPFAM" id="SSF50494">
    <property type="entry name" value="Trypsin-like serine proteases"/>
    <property type="match status" value="1"/>
</dbReference>
<dbReference type="Pfam" id="PF04886">
    <property type="entry name" value="PT"/>
    <property type="match status" value="1"/>
</dbReference>
<feature type="non-terminal residue" evidence="14">
    <location>
        <position position="1"/>
    </location>
</feature>
<organism evidence="14 15">
    <name type="scientific">Meganyctiphanes norvegica</name>
    <name type="common">Northern krill</name>
    <name type="synonym">Thysanopoda norvegica</name>
    <dbReference type="NCBI Taxonomy" id="48144"/>
    <lineage>
        <taxon>Eukaryota</taxon>
        <taxon>Metazoa</taxon>
        <taxon>Ecdysozoa</taxon>
        <taxon>Arthropoda</taxon>
        <taxon>Crustacea</taxon>
        <taxon>Multicrustacea</taxon>
        <taxon>Malacostraca</taxon>
        <taxon>Eumalacostraca</taxon>
        <taxon>Eucarida</taxon>
        <taxon>Euphausiacea</taxon>
        <taxon>Euphausiidae</taxon>
        <taxon>Meganyctiphanes</taxon>
    </lineage>
</organism>
<evidence type="ECO:0000256" key="10">
    <source>
        <dbReference type="ARBA" id="ARBA00066707"/>
    </source>
</evidence>
<name>A0AAV2QF31_MEGNR</name>
<evidence type="ECO:0000256" key="5">
    <source>
        <dbReference type="ARBA" id="ARBA00022801"/>
    </source>
</evidence>
<evidence type="ECO:0000256" key="12">
    <source>
        <dbReference type="SAM" id="MobiDB-lite"/>
    </source>
</evidence>
<keyword evidence="5 11" id="KW-0378">Hydrolase</keyword>
<feature type="domain" description="Peptidase S1" evidence="13">
    <location>
        <begin position="283"/>
        <end position="533"/>
    </location>
</feature>
<dbReference type="InterPro" id="IPR001314">
    <property type="entry name" value="Peptidase_S1A"/>
</dbReference>
<evidence type="ECO:0000313" key="14">
    <source>
        <dbReference type="EMBL" id="CAL4083734.1"/>
    </source>
</evidence>
<feature type="compositionally biased region" description="Basic and acidic residues" evidence="12">
    <location>
        <begin position="214"/>
        <end position="235"/>
    </location>
</feature>
<feature type="compositionally biased region" description="Polar residues" evidence="12">
    <location>
        <begin position="200"/>
        <end position="210"/>
    </location>
</feature>
<dbReference type="Pfam" id="PF00089">
    <property type="entry name" value="Trypsin"/>
    <property type="match status" value="1"/>
</dbReference>
<dbReference type="GO" id="GO:0006508">
    <property type="term" value="P:proteolysis"/>
    <property type="evidence" value="ECO:0007669"/>
    <property type="project" value="UniProtKB-KW"/>
</dbReference>
<dbReference type="PROSITE" id="PS50240">
    <property type="entry name" value="TRYPSIN_DOM"/>
    <property type="match status" value="1"/>
</dbReference>
<protein>
    <recommendedName>
        <fullName evidence="10">limulus clotting factor C</fullName>
        <ecNumber evidence="10">3.4.21.84</ecNumber>
    </recommendedName>
</protein>
<dbReference type="PROSITE" id="PS00135">
    <property type="entry name" value="TRYPSIN_SER"/>
    <property type="match status" value="1"/>
</dbReference>
<dbReference type="CDD" id="cd00190">
    <property type="entry name" value="Tryp_SPc"/>
    <property type="match status" value="1"/>
</dbReference>
<evidence type="ECO:0000313" key="15">
    <source>
        <dbReference type="Proteomes" id="UP001497623"/>
    </source>
</evidence>
<proteinExistence type="predicted"/>
<evidence type="ECO:0000256" key="3">
    <source>
        <dbReference type="ARBA" id="ARBA00022729"/>
    </source>
</evidence>
<evidence type="ECO:0000259" key="13">
    <source>
        <dbReference type="PROSITE" id="PS50240"/>
    </source>
</evidence>
<keyword evidence="3" id="KW-0732">Signal</keyword>
<comment type="caution">
    <text evidence="14">The sequence shown here is derived from an EMBL/GenBank/DDBJ whole genome shotgun (WGS) entry which is preliminary data.</text>
</comment>
<evidence type="ECO:0000256" key="6">
    <source>
        <dbReference type="ARBA" id="ARBA00022820"/>
    </source>
</evidence>
<dbReference type="InterPro" id="IPR033116">
    <property type="entry name" value="TRYPSIN_SER"/>
</dbReference>
<dbReference type="Gene3D" id="2.40.10.10">
    <property type="entry name" value="Trypsin-like serine proteases"/>
    <property type="match status" value="3"/>
</dbReference>
<dbReference type="InterPro" id="IPR001254">
    <property type="entry name" value="Trypsin_dom"/>
</dbReference>
<dbReference type="Proteomes" id="UP001497623">
    <property type="component" value="Unassembled WGS sequence"/>
</dbReference>
<keyword evidence="7 11" id="KW-0720">Serine protease</keyword>
<reference evidence="14 15" key="1">
    <citation type="submission" date="2024-05" db="EMBL/GenBank/DDBJ databases">
        <authorList>
            <person name="Wallberg A."/>
        </authorList>
    </citation>
    <scope>NUCLEOTIDE SEQUENCE [LARGE SCALE GENOMIC DNA]</scope>
</reference>
<keyword evidence="2 11" id="KW-0645">Protease</keyword>
<dbReference type="PRINTS" id="PR00722">
    <property type="entry name" value="CHYMOTRYPSIN"/>
</dbReference>
<dbReference type="FunFam" id="2.40.10.10:FF:000120">
    <property type="entry name" value="Putative serine protease"/>
    <property type="match status" value="1"/>
</dbReference>
<keyword evidence="4" id="KW-0677">Repeat</keyword>
<keyword evidence="8" id="KW-1015">Disulfide bond</keyword>
<keyword evidence="6" id="KW-0353">Hemolymph clotting</keyword>
<keyword evidence="15" id="KW-1185">Reference proteome</keyword>